<evidence type="ECO:0000256" key="1">
    <source>
        <dbReference type="SAM" id="Phobius"/>
    </source>
</evidence>
<keyword evidence="3" id="KW-1185">Reference proteome</keyword>
<reference evidence="3" key="1">
    <citation type="submission" date="2020-01" db="EMBL/GenBank/DDBJ databases">
        <title>'Steroidobacter agaridevorans' sp. nov., agar-degrading bacteria isolated from rhizosphere soils.</title>
        <authorList>
            <person name="Ikenaga M."/>
            <person name="Kataoka M."/>
            <person name="Murouchi A."/>
            <person name="Katsuragi S."/>
            <person name="Sakai M."/>
        </authorList>
    </citation>
    <scope>NUCLEOTIDE SEQUENCE [LARGE SCALE GENOMIC DNA]</scope>
    <source>
        <strain evidence="3">YU21-B</strain>
    </source>
</reference>
<evidence type="ECO:0000313" key="3">
    <source>
        <dbReference type="Proteomes" id="UP000445000"/>
    </source>
</evidence>
<keyword evidence="1" id="KW-0812">Transmembrane</keyword>
<organism evidence="2 3">
    <name type="scientific">Steroidobacter agaridevorans</name>
    <dbReference type="NCBI Taxonomy" id="2695856"/>
    <lineage>
        <taxon>Bacteria</taxon>
        <taxon>Pseudomonadati</taxon>
        <taxon>Pseudomonadota</taxon>
        <taxon>Gammaproteobacteria</taxon>
        <taxon>Steroidobacterales</taxon>
        <taxon>Steroidobacteraceae</taxon>
        <taxon>Steroidobacter</taxon>
    </lineage>
</organism>
<proteinExistence type="predicted"/>
<name>A0A829Y8Q6_9GAMM</name>
<gene>
    <name evidence="2" type="ORF">GCM10011487_11460</name>
</gene>
<dbReference type="AlphaFoldDB" id="A0A829Y8Q6"/>
<evidence type="ECO:0000313" key="2">
    <source>
        <dbReference type="EMBL" id="GFE79146.1"/>
    </source>
</evidence>
<comment type="caution">
    <text evidence="2">The sequence shown here is derived from an EMBL/GenBank/DDBJ whole genome shotgun (WGS) entry which is preliminary data.</text>
</comment>
<keyword evidence="1" id="KW-0472">Membrane</keyword>
<feature type="transmembrane region" description="Helical" evidence="1">
    <location>
        <begin position="34"/>
        <end position="53"/>
    </location>
</feature>
<accession>A0A829Y8Q6</accession>
<sequence length="93" mass="10320">MLAAVLAAAAINVLGIWLTGDVKGWTAWLHEHAGYFAVWRGILYAITALGWWWMCGRVLRRESNAETRTRLRRAEIGAVLAVAALEVTTLLQT</sequence>
<keyword evidence="1" id="KW-1133">Transmembrane helix</keyword>
<protein>
    <submittedName>
        <fullName evidence="2">Uncharacterized protein</fullName>
    </submittedName>
</protein>
<dbReference type="EMBL" id="BLJN01000001">
    <property type="protein sequence ID" value="GFE79146.1"/>
    <property type="molecule type" value="Genomic_DNA"/>
</dbReference>
<dbReference type="Proteomes" id="UP000445000">
    <property type="component" value="Unassembled WGS sequence"/>
</dbReference>